<protein>
    <submittedName>
        <fullName evidence="2">Uncharacterized protein</fullName>
    </submittedName>
</protein>
<dbReference type="EMBL" id="SMZQ01000001">
    <property type="protein sequence ID" value="TDL41160.1"/>
    <property type="molecule type" value="Genomic_DNA"/>
</dbReference>
<keyword evidence="1" id="KW-0812">Transmembrane</keyword>
<reference evidence="2 3" key="1">
    <citation type="submission" date="2019-03" db="EMBL/GenBank/DDBJ databases">
        <title>Genome Sequencing and Assembly of Various Microbes Isolated from Partially Reclaimed Soil and Acid Mine Drainage (AMD) Site.</title>
        <authorList>
            <person name="Steinbock B."/>
            <person name="Bechtold R."/>
            <person name="Sevigny J.L."/>
            <person name="Thomas D."/>
            <person name="Cuthill L.R."/>
            <person name="Aveiro Johannsen E.J."/>
            <person name="Thomas K."/>
            <person name="Ghosh A."/>
        </authorList>
    </citation>
    <scope>NUCLEOTIDE SEQUENCE [LARGE SCALE GENOMIC DNA]</scope>
    <source>
        <strain evidence="2 3">S-A1</strain>
    </source>
</reference>
<feature type="transmembrane region" description="Helical" evidence="1">
    <location>
        <begin position="59"/>
        <end position="76"/>
    </location>
</feature>
<feature type="transmembrane region" description="Helical" evidence="1">
    <location>
        <begin position="208"/>
        <end position="227"/>
    </location>
</feature>
<feature type="transmembrane region" description="Helical" evidence="1">
    <location>
        <begin position="88"/>
        <end position="105"/>
    </location>
</feature>
<dbReference type="RefSeq" id="WP_133345513.1">
    <property type="nucleotide sequence ID" value="NZ_SMZQ01000001.1"/>
</dbReference>
<proteinExistence type="predicted"/>
<dbReference type="Proteomes" id="UP000294621">
    <property type="component" value="Unassembled WGS sequence"/>
</dbReference>
<keyword evidence="1" id="KW-0472">Membrane</keyword>
<sequence>MDSVTTAERRPLTGRLRFVRVAAWLMVAVSAVGLFGIADLMTLPGWVDQRYVWAVPLEASWGSLMTFVVAGSYVSIARNPRDPWPGSILLGATALSLMLSTVFGADVRPLPLALIIAVPALGLLVAGRRDIRSFRFVPSLSWLHLLAAAAAVPLWLTYSVHAFRMSRLEPDAGHVTWGIEHWPVQGAAGLTLLAAVLIMTWWSQGRRLLRISTSLSAVYIGTAMLAYPDRAGAMDSLMFGVAMVLWGAVLALLPAHPRSGGEEATQAAVA</sequence>
<keyword evidence="1" id="KW-1133">Transmembrane helix</keyword>
<comment type="caution">
    <text evidence="2">The sequence shown here is derived from an EMBL/GenBank/DDBJ whole genome shotgun (WGS) entry which is preliminary data.</text>
</comment>
<accession>A0A4R5Y8S2</accession>
<dbReference type="AlphaFoldDB" id="A0A4R5Y8S2"/>
<gene>
    <name evidence="2" type="ORF">E2R57_00290</name>
</gene>
<organism evidence="2 3">
    <name type="scientific">Arthrobacter nitrophenolicus</name>
    <dbReference type="NCBI Taxonomy" id="683150"/>
    <lineage>
        <taxon>Bacteria</taxon>
        <taxon>Bacillati</taxon>
        <taxon>Actinomycetota</taxon>
        <taxon>Actinomycetes</taxon>
        <taxon>Micrococcales</taxon>
        <taxon>Micrococcaceae</taxon>
        <taxon>Arthrobacter</taxon>
    </lineage>
</organism>
<feature type="transmembrane region" description="Helical" evidence="1">
    <location>
        <begin position="182"/>
        <end position="201"/>
    </location>
</feature>
<feature type="transmembrane region" description="Helical" evidence="1">
    <location>
        <begin position="111"/>
        <end position="128"/>
    </location>
</feature>
<evidence type="ECO:0000256" key="1">
    <source>
        <dbReference type="SAM" id="Phobius"/>
    </source>
</evidence>
<feature type="transmembrane region" description="Helical" evidence="1">
    <location>
        <begin position="140"/>
        <end position="162"/>
    </location>
</feature>
<feature type="transmembrane region" description="Helical" evidence="1">
    <location>
        <begin position="233"/>
        <end position="253"/>
    </location>
</feature>
<dbReference type="OrthoDB" id="4938257at2"/>
<evidence type="ECO:0000313" key="3">
    <source>
        <dbReference type="Proteomes" id="UP000294621"/>
    </source>
</evidence>
<feature type="transmembrane region" description="Helical" evidence="1">
    <location>
        <begin position="21"/>
        <end position="47"/>
    </location>
</feature>
<evidence type="ECO:0000313" key="2">
    <source>
        <dbReference type="EMBL" id="TDL41160.1"/>
    </source>
</evidence>
<name>A0A4R5Y8S2_9MICC</name>